<sequence>MRSAIKVLIGLLAIFCLVQAASAAVNYKITGTPDVNPSSGDLSPRQAVKVSVVLTLQDYGTYSFPADHSLALYTDLDNPVWNYYIELAGRSDPPRTMSARNLPINGFDLSYSADTDVRVMVAVEGTAPTVTSTQDKILIRIRQVDKEKDVVDDSEYLIKRTVVNPQDVQTNIATAQTRLTALKASIDEKLAAGIDTTAAQAKYDEAKAAINRASSTSDFAAAKADLTVAQNAMNAAETALVQAEAQKEINDAQSAINQIDGIITYFEVNRSMGTDQRVMNLKTQRDLAAQSLSLANDQMNAKNYDAARIKGADANQKAQSTLTLATQVREEIGEGFSLNLGSLPLYIGAGIVIVLIIGGIIYIRKKKQWDELG</sequence>
<dbReference type="Proteomes" id="UP000885648">
    <property type="component" value="Unassembled WGS sequence"/>
</dbReference>
<keyword evidence="1" id="KW-0812">Transmembrane</keyword>
<keyword evidence="1" id="KW-0472">Membrane</keyword>
<name>A0A831PRV3_9EURY</name>
<feature type="transmembrane region" description="Helical" evidence="1">
    <location>
        <begin position="343"/>
        <end position="363"/>
    </location>
</feature>
<reference evidence="2" key="1">
    <citation type="journal article" date="2020" name="mSystems">
        <title>Genome- and Community-Level Interaction Insights into Carbon Utilization and Element Cycling Functions of Hydrothermarchaeota in Hydrothermal Sediment.</title>
        <authorList>
            <person name="Zhou Z."/>
            <person name="Liu Y."/>
            <person name="Xu W."/>
            <person name="Pan J."/>
            <person name="Luo Z.H."/>
            <person name="Li M."/>
        </authorList>
    </citation>
    <scope>NUCLEOTIDE SEQUENCE</scope>
    <source>
        <strain evidence="2">SpSt-1183</strain>
    </source>
</reference>
<dbReference type="AlphaFoldDB" id="A0A831PRV3"/>
<proteinExistence type="predicted"/>
<protein>
    <submittedName>
        <fullName evidence="2">Uncharacterized protein</fullName>
    </submittedName>
</protein>
<comment type="caution">
    <text evidence="2">The sequence shown here is derived from an EMBL/GenBank/DDBJ whole genome shotgun (WGS) entry which is preliminary data.</text>
</comment>
<gene>
    <name evidence="2" type="ORF">ENN52_00490</name>
</gene>
<evidence type="ECO:0000313" key="2">
    <source>
        <dbReference type="EMBL" id="HDS62615.1"/>
    </source>
</evidence>
<keyword evidence="1" id="KW-1133">Transmembrane helix</keyword>
<organism evidence="2">
    <name type="scientific">Methanofollis liminatans</name>
    <dbReference type="NCBI Taxonomy" id="2201"/>
    <lineage>
        <taxon>Archaea</taxon>
        <taxon>Methanobacteriati</taxon>
        <taxon>Methanobacteriota</taxon>
        <taxon>Stenosarchaea group</taxon>
        <taxon>Methanomicrobia</taxon>
        <taxon>Methanomicrobiales</taxon>
        <taxon>Methanomicrobiaceae</taxon>
        <taxon>Methanofollis</taxon>
    </lineage>
</organism>
<dbReference type="EMBL" id="DSBY01000026">
    <property type="protein sequence ID" value="HDS62615.1"/>
    <property type="molecule type" value="Genomic_DNA"/>
</dbReference>
<accession>A0A831PRV3</accession>
<evidence type="ECO:0000256" key="1">
    <source>
        <dbReference type="SAM" id="Phobius"/>
    </source>
</evidence>